<evidence type="ECO:0000313" key="8">
    <source>
        <dbReference type="Proteomes" id="UP000066624"/>
    </source>
</evidence>
<dbReference type="Proteomes" id="UP000066624">
    <property type="component" value="Chromosome"/>
</dbReference>
<reference evidence="7 8" key="1">
    <citation type="submission" date="2015-07" db="EMBL/GenBank/DDBJ databases">
        <authorList>
            <person name="Noorani M."/>
        </authorList>
    </citation>
    <scope>NUCLEOTIDE SEQUENCE [LARGE SCALE GENOMIC DNA]</scope>
    <source>
        <strain evidence="7 8">KCTC 42284</strain>
    </source>
</reference>
<dbReference type="RefSeq" id="WP_049725469.1">
    <property type="nucleotide sequence ID" value="NZ_CP012154.1"/>
</dbReference>
<name>A0A0K0XW67_9GAMM</name>
<keyword evidence="2" id="KW-0328">Glycosyltransferase</keyword>
<dbReference type="Gene3D" id="3.90.550.10">
    <property type="entry name" value="Spore Coat Polysaccharide Biosynthesis Protein SpsA, Chain A"/>
    <property type="match status" value="1"/>
</dbReference>
<dbReference type="InterPro" id="IPR001173">
    <property type="entry name" value="Glyco_trans_2-like"/>
</dbReference>
<evidence type="ECO:0000256" key="6">
    <source>
        <dbReference type="ARBA" id="ARBA00023136"/>
    </source>
</evidence>
<evidence type="ECO:0000256" key="4">
    <source>
        <dbReference type="ARBA" id="ARBA00022692"/>
    </source>
</evidence>
<evidence type="ECO:0000256" key="1">
    <source>
        <dbReference type="ARBA" id="ARBA00004141"/>
    </source>
</evidence>
<evidence type="ECO:0000256" key="2">
    <source>
        <dbReference type="ARBA" id="ARBA00022676"/>
    </source>
</evidence>
<sequence length="339" mass="37724">MSAPSTPELSLIIPCFNEAEGIAGLAAALEPVLASLDADGVELVLVDDGSNDSTHAELLAWRARNPAVHPVRLARNFGKEAAMTCGLHLARGRAVVILDADLQDPPELIPQMLERWRAGADVVLAHRSLRPEDGWFKRVSAAAFYRLMDVLAHNQVPANVGDFRLMDRRVVDALLHLPEKTRFMKGLMNYVGFKVETIDYIRPARYTGSSRWSVWRLWNLALEGITSFSTAPLRAWGYLGVVFALIALAYASWIVLRTLIWGVDVPGYASLATLILFFSGLQMFSIGILGEYLARIFIETKNRPLYVVEQLDGFEPEWIEAQAERVVGNIVLPRQARKS</sequence>
<dbReference type="STRING" id="1579979.WM2015_1490"/>
<proteinExistence type="predicted"/>
<dbReference type="InterPro" id="IPR050256">
    <property type="entry name" value="Glycosyltransferase_2"/>
</dbReference>
<dbReference type="GO" id="GO:0016757">
    <property type="term" value="F:glycosyltransferase activity"/>
    <property type="evidence" value="ECO:0007669"/>
    <property type="project" value="UniProtKB-KW"/>
</dbReference>
<dbReference type="AlphaFoldDB" id="A0A0K0XW67"/>
<dbReference type="KEGG" id="wma:WM2015_1490"/>
<organism evidence="7 8">
    <name type="scientific">Wenzhouxiangella marina</name>
    <dbReference type="NCBI Taxonomy" id="1579979"/>
    <lineage>
        <taxon>Bacteria</taxon>
        <taxon>Pseudomonadati</taxon>
        <taxon>Pseudomonadota</taxon>
        <taxon>Gammaproteobacteria</taxon>
        <taxon>Chromatiales</taxon>
        <taxon>Wenzhouxiangellaceae</taxon>
        <taxon>Wenzhouxiangella</taxon>
    </lineage>
</organism>
<dbReference type="SUPFAM" id="SSF53448">
    <property type="entry name" value="Nucleotide-diphospho-sugar transferases"/>
    <property type="match status" value="1"/>
</dbReference>
<evidence type="ECO:0000256" key="3">
    <source>
        <dbReference type="ARBA" id="ARBA00022679"/>
    </source>
</evidence>
<gene>
    <name evidence="7" type="ORF">WM2015_1490</name>
</gene>
<dbReference type="PANTHER" id="PTHR48090:SF1">
    <property type="entry name" value="PROPHAGE BACTOPRENOL GLUCOSYL TRANSFERASE HOMOLOG"/>
    <property type="match status" value="1"/>
</dbReference>
<keyword evidence="5" id="KW-1133">Transmembrane helix</keyword>
<dbReference type="CDD" id="cd04187">
    <property type="entry name" value="DPM1_like_bac"/>
    <property type="match status" value="1"/>
</dbReference>
<keyword evidence="6" id="KW-0472">Membrane</keyword>
<dbReference type="EMBL" id="CP012154">
    <property type="protein sequence ID" value="AKS41861.1"/>
    <property type="molecule type" value="Genomic_DNA"/>
</dbReference>
<comment type="subcellular location">
    <subcellularLocation>
        <location evidence="1">Membrane</location>
        <topology evidence="1">Multi-pass membrane protein</topology>
    </subcellularLocation>
</comment>
<dbReference type="PATRIC" id="fig|1579979.3.peg.1528"/>
<evidence type="ECO:0000313" key="7">
    <source>
        <dbReference type="EMBL" id="AKS41861.1"/>
    </source>
</evidence>
<dbReference type="Pfam" id="PF00535">
    <property type="entry name" value="Glycos_transf_2"/>
    <property type="match status" value="1"/>
</dbReference>
<dbReference type="PANTHER" id="PTHR48090">
    <property type="entry name" value="UNDECAPRENYL-PHOSPHATE 4-DEOXY-4-FORMAMIDO-L-ARABINOSE TRANSFERASE-RELATED"/>
    <property type="match status" value="1"/>
</dbReference>
<protein>
    <submittedName>
        <fullName evidence="7">Glycosyltransferase</fullName>
    </submittedName>
</protein>
<keyword evidence="4" id="KW-0812">Transmembrane</keyword>
<accession>A0A0K0XW67</accession>
<dbReference type="InterPro" id="IPR029044">
    <property type="entry name" value="Nucleotide-diphossugar_trans"/>
</dbReference>
<keyword evidence="8" id="KW-1185">Reference proteome</keyword>
<keyword evidence="3 7" id="KW-0808">Transferase</keyword>
<dbReference type="GO" id="GO:0005886">
    <property type="term" value="C:plasma membrane"/>
    <property type="evidence" value="ECO:0007669"/>
    <property type="project" value="TreeGrafter"/>
</dbReference>
<evidence type="ECO:0000256" key="5">
    <source>
        <dbReference type="ARBA" id="ARBA00022989"/>
    </source>
</evidence>
<dbReference type="OrthoDB" id="9811884at2"/>